<dbReference type="PROSITE" id="PS51504">
    <property type="entry name" value="H15"/>
    <property type="match status" value="1"/>
</dbReference>
<keyword evidence="4" id="KW-0238">DNA-binding</keyword>
<dbReference type="Pfam" id="PF00538">
    <property type="entry name" value="Linker_histone"/>
    <property type="match status" value="1"/>
</dbReference>
<dbReference type="SUPFAM" id="SSF46785">
    <property type="entry name" value="Winged helix' DNA-binding domain"/>
    <property type="match status" value="1"/>
</dbReference>
<dbReference type="SMART" id="SM00526">
    <property type="entry name" value="H15"/>
    <property type="match status" value="1"/>
</dbReference>
<dbReference type="GO" id="GO:0031492">
    <property type="term" value="F:nucleosomal DNA binding"/>
    <property type="evidence" value="ECO:0007669"/>
    <property type="project" value="TreeGrafter"/>
</dbReference>
<dbReference type="GO" id="GO:0003690">
    <property type="term" value="F:double-stranded DNA binding"/>
    <property type="evidence" value="ECO:0007669"/>
    <property type="project" value="TreeGrafter"/>
</dbReference>
<dbReference type="InterPro" id="IPR005818">
    <property type="entry name" value="Histone_H1/H5_H15"/>
</dbReference>
<gene>
    <name evidence="8" type="ORF">PPRO1316_LOCUS1022</name>
</gene>
<reference evidence="8" key="1">
    <citation type="submission" date="2021-01" db="EMBL/GenBank/DDBJ databases">
        <authorList>
            <person name="Corre E."/>
            <person name="Pelletier E."/>
            <person name="Niang G."/>
            <person name="Scheremetjew M."/>
            <person name="Finn R."/>
            <person name="Kale V."/>
            <person name="Holt S."/>
            <person name="Cochrane G."/>
            <person name="Meng A."/>
            <person name="Brown T."/>
            <person name="Cohen L."/>
        </authorList>
    </citation>
    <scope>NUCLEOTIDE SEQUENCE</scope>
    <source>
        <strain evidence="8">RCC2336</strain>
    </source>
</reference>
<accession>A0A7S3DYT8</accession>
<keyword evidence="6" id="KW-0812">Transmembrane</keyword>
<dbReference type="GO" id="GO:0045910">
    <property type="term" value="P:negative regulation of DNA recombination"/>
    <property type="evidence" value="ECO:0007669"/>
    <property type="project" value="TreeGrafter"/>
</dbReference>
<evidence type="ECO:0000256" key="1">
    <source>
        <dbReference type="ARBA" id="ARBA00004123"/>
    </source>
</evidence>
<evidence type="ECO:0000256" key="2">
    <source>
        <dbReference type="ARBA" id="ARBA00004286"/>
    </source>
</evidence>
<evidence type="ECO:0000313" key="8">
    <source>
        <dbReference type="EMBL" id="CAE0009434.1"/>
    </source>
</evidence>
<evidence type="ECO:0000259" key="7">
    <source>
        <dbReference type="PROSITE" id="PS51504"/>
    </source>
</evidence>
<dbReference type="GO" id="GO:0006334">
    <property type="term" value="P:nucleosome assembly"/>
    <property type="evidence" value="ECO:0007669"/>
    <property type="project" value="InterPro"/>
</dbReference>
<keyword evidence="5" id="KW-0539">Nucleus</keyword>
<dbReference type="GO" id="GO:0000786">
    <property type="term" value="C:nucleosome"/>
    <property type="evidence" value="ECO:0007669"/>
    <property type="project" value="InterPro"/>
</dbReference>
<dbReference type="Gene3D" id="1.10.10.10">
    <property type="entry name" value="Winged helix-like DNA-binding domain superfamily/Winged helix DNA-binding domain"/>
    <property type="match status" value="1"/>
</dbReference>
<comment type="subcellular location">
    <subcellularLocation>
        <location evidence="2">Chromosome</location>
    </subcellularLocation>
    <subcellularLocation>
        <location evidence="1">Nucleus</location>
    </subcellularLocation>
</comment>
<dbReference type="InterPro" id="IPR036388">
    <property type="entry name" value="WH-like_DNA-bd_sf"/>
</dbReference>
<evidence type="ECO:0000256" key="6">
    <source>
        <dbReference type="SAM" id="Phobius"/>
    </source>
</evidence>
<sequence length="179" mass="20240">MPPKAPAKYVHIVLCVLCFALCVVFFVFHCFSWRLLLLLVSVFSLHLLEKTHILVEYFVLTRRILCINTHTLTQNLTRTRIIISLSLYIIINDSHPSYGDMIKAAISTLKERSGTSLPALKKYIEGNFNVPDNYNVVLKRVLKSMVSSGKLVKVKASFKLGEALKKAPKAKKPKAPKKK</sequence>
<dbReference type="AlphaFoldDB" id="A0A7S3DYT8"/>
<keyword evidence="6" id="KW-0472">Membrane</keyword>
<dbReference type="GO" id="GO:0005634">
    <property type="term" value="C:nucleus"/>
    <property type="evidence" value="ECO:0007669"/>
    <property type="project" value="UniProtKB-SubCell"/>
</dbReference>
<dbReference type="PANTHER" id="PTHR11467:SF36">
    <property type="entry name" value="HISTONE 24-RELATED"/>
    <property type="match status" value="1"/>
</dbReference>
<feature type="transmembrane region" description="Helical" evidence="6">
    <location>
        <begin position="9"/>
        <end position="29"/>
    </location>
</feature>
<proteinExistence type="predicted"/>
<dbReference type="EMBL" id="HBHV01001477">
    <property type="protein sequence ID" value="CAE0009434.1"/>
    <property type="molecule type" value="Transcribed_RNA"/>
</dbReference>
<dbReference type="CDD" id="cd00073">
    <property type="entry name" value="H15"/>
    <property type="match status" value="1"/>
</dbReference>
<dbReference type="InterPro" id="IPR036390">
    <property type="entry name" value="WH_DNA-bd_sf"/>
</dbReference>
<organism evidence="8">
    <name type="scientific">Pycnococcus provasolii</name>
    <dbReference type="NCBI Taxonomy" id="41880"/>
    <lineage>
        <taxon>Eukaryota</taxon>
        <taxon>Viridiplantae</taxon>
        <taxon>Chlorophyta</taxon>
        <taxon>Pseudoscourfieldiophyceae</taxon>
        <taxon>Pseudoscourfieldiales</taxon>
        <taxon>Pycnococcaceae</taxon>
        <taxon>Pycnococcus</taxon>
    </lineage>
</organism>
<evidence type="ECO:0000256" key="5">
    <source>
        <dbReference type="ARBA" id="ARBA00023242"/>
    </source>
</evidence>
<evidence type="ECO:0000256" key="4">
    <source>
        <dbReference type="ARBA" id="ARBA00023125"/>
    </source>
</evidence>
<keyword evidence="3" id="KW-0158">Chromosome</keyword>
<dbReference type="GO" id="GO:0030261">
    <property type="term" value="P:chromosome condensation"/>
    <property type="evidence" value="ECO:0007669"/>
    <property type="project" value="TreeGrafter"/>
</dbReference>
<feature type="domain" description="H15" evidence="7">
    <location>
        <begin position="94"/>
        <end position="162"/>
    </location>
</feature>
<protein>
    <recommendedName>
        <fullName evidence="7">H15 domain-containing protein</fullName>
    </recommendedName>
</protein>
<dbReference type="PANTHER" id="PTHR11467">
    <property type="entry name" value="HISTONE H1"/>
    <property type="match status" value="1"/>
</dbReference>
<keyword evidence="6" id="KW-1133">Transmembrane helix</keyword>
<name>A0A7S3DYT8_9CHLO</name>
<evidence type="ECO:0000256" key="3">
    <source>
        <dbReference type="ARBA" id="ARBA00022454"/>
    </source>
</evidence>